<keyword evidence="3 7" id="KW-0489">Methyltransferase</keyword>
<dbReference type="EC" id="2.1.1.33" evidence="7"/>
<evidence type="ECO:0000256" key="3">
    <source>
        <dbReference type="ARBA" id="ARBA00022603"/>
    </source>
</evidence>
<comment type="pathway">
    <text evidence="7">tRNA modification; N(7)-methylguanine-tRNA biosynthesis.</text>
</comment>
<dbReference type="SUPFAM" id="SSF53335">
    <property type="entry name" value="S-adenosyl-L-methionine-dependent methyltransferases"/>
    <property type="match status" value="1"/>
</dbReference>
<evidence type="ECO:0000313" key="8">
    <source>
        <dbReference type="EMBL" id="STO97103.1"/>
    </source>
</evidence>
<evidence type="ECO:0000256" key="7">
    <source>
        <dbReference type="HAMAP-Rule" id="MF_01057"/>
    </source>
</evidence>
<dbReference type="NCBIfam" id="TIGR00091">
    <property type="entry name" value="tRNA (guanosine(46)-N7)-methyltransferase TrmB"/>
    <property type="match status" value="1"/>
</dbReference>
<protein>
    <recommendedName>
        <fullName evidence="7">tRNA (guanine-N(7)-)-methyltransferase</fullName>
        <ecNumber evidence="7">2.1.1.33</ecNumber>
    </recommendedName>
    <alternativeName>
        <fullName evidence="7">tRNA (guanine(46)-N(7))-methyltransferase</fullName>
    </alternativeName>
    <alternativeName>
        <fullName evidence="7">tRNA(m7G46)-methyltransferase</fullName>
    </alternativeName>
</protein>
<dbReference type="InterPro" id="IPR029063">
    <property type="entry name" value="SAM-dependent_MTases_sf"/>
</dbReference>
<keyword evidence="6 7" id="KW-0819">tRNA processing</keyword>
<keyword evidence="5 7" id="KW-0949">S-adenosyl-L-methionine</keyword>
<name>A0A377J5N7_9HELI</name>
<dbReference type="GO" id="GO:0008176">
    <property type="term" value="F:tRNA (guanine(46)-N7)-methyltransferase activity"/>
    <property type="evidence" value="ECO:0007669"/>
    <property type="project" value="UniProtKB-UniRule"/>
</dbReference>
<comment type="catalytic activity">
    <reaction evidence="1 7">
        <text>guanosine(46) in tRNA + S-adenosyl-L-methionine = N(7)-methylguanosine(46) in tRNA + S-adenosyl-L-homocysteine</text>
        <dbReference type="Rhea" id="RHEA:42708"/>
        <dbReference type="Rhea" id="RHEA-COMP:10188"/>
        <dbReference type="Rhea" id="RHEA-COMP:10189"/>
        <dbReference type="ChEBI" id="CHEBI:57856"/>
        <dbReference type="ChEBI" id="CHEBI:59789"/>
        <dbReference type="ChEBI" id="CHEBI:74269"/>
        <dbReference type="ChEBI" id="CHEBI:74480"/>
        <dbReference type="EC" id="2.1.1.33"/>
    </reaction>
</comment>
<organism evidence="8 9">
    <name type="scientific">Helicobacter canis</name>
    <dbReference type="NCBI Taxonomy" id="29419"/>
    <lineage>
        <taxon>Bacteria</taxon>
        <taxon>Pseudomonadati</taxon>
        <taxon>Campylobacterota</taxon>
        <taxon>Epsilonproteobacteria</taxon>
        <taxon>Campylobacterales</taxon>
        <taxon>Helicobacteraceae</taxon>
        <taxon>Helicobacter</taxon>
    </lineage>
</organism>
<evidence type="ECO:0000313" key="9">
    <source>
        <dbReference type="Proteomes" id="UP000254841"/>
    </source>
</evidence>
<evidence type="ECO:0000256" key="1">
    <source>
        <dbReference type="ARBA" id="ARBA00000142"/>
    </source>
</evidence>
<feature type="binding site" evidence="7">
    <location>
        <position position="188"/>
    </location>
    <ligand>
        <name>S-adenosyl-L-methionine</name>
        <dbReference type="ChEBI" id="CHEBI:59789"/>
    </ligand>
</feature>
<dbReference type="Pfam" id="PF02390">
    <property type="entry name" value="Methyltransf_4"/>
    <property type="match status" value="1"/>
</dbReference>
<proteinExistence type="inferred from homology"/>
<dbReference type="Proteomes" id="UP000254841">
    <property type="component" value="Unassembled WGS sequence"/>
</dbReference>
<comment type="function">
    <text evidence="2 7">Catalyzes the formation of N(7)-methylguanine at position 46 (m7G46) in tRNA.</text>
</comment>
<dbReference type="InterPro" id="IPR003358">
    <property type="entry name" value="tRNA_(Gua-N-7)_MeTrfase_Trmb"/>
</dbReference>
<dbReference type="RefSeq" id="WP_115011372.1">
    <property type="nucleotide sequence ID" value="NZ_UGHV01000001.1"/>
</dbReference>
<dbReference type="UniPathway" id="UPA00989"/>
<comment type="similarity">
    <text evidence="7">Belongs to the class I-like SAM-binding methyltransferase superfamily. TrmB family.</text>
</comment>
<accession>A0A377J5N7</accession>
<dbReference type="EMBL" id="UGHV01000001">
    <property type="protein sequence ID" value="STO97103.1"/>
    <property type="molecule type" value="Genomic_DNA"/>
</dbReference>
<dbReference type="GO" id="GO:0043527">
    <property type="term" value="C:tRNA methyltransferase complex"/>
    <property type="evidence" value="ECO:0007669"/>
    <property type="project" value="TreeGrafter"/>
</dbReference>
<dbReference type="PANTHER" id="PTHR23417:SF14">
    <property type="entry name" value="PENTACOTRIPEPTIDE-REPEAT REGION OF PRORP DOMAIN-CONTAINING PROTEIN"/>
    <property type="match status" value="1"/>
</dbReference>
<reference evidence="8 9" key="1">
    <citation type="submission" date="2018-06" db="EMBL/GenBank/DDBJ databases">
        <authorList>
            <consortium name="Pathogen Informatics"/>
            <person name="Doyle S."/>
        </authorList>
    </citation>
    <scope>NUCLEOTIDE SEQUENCE [LARGE SCALE GENOMIC DNA]</scope>
    <source>
        <strain evidence="8 9">NCTC12410</strain>
    </source>
</reference>
<sequence length="428" mass="48646">MPHFIAKVPKPQSLDSAQVDSMPYAYKLHSLKSSNLALIAMPYMYQNKSRLCFVYEITRANDVLLKGVKSLRPIPSGILKMSLQILSKHYEIVQDNLALTALKQQVDSPFLLGDTEVLAIVESTQSTAPHKRVILEIGFGSGRHILHLAKEHKDALVIGLEIHTPSIEQVLRQIEILGLDNLYVSRLDARQFLCCASSGSVSEIFIHFPVPWNSVKNRRVLNAKPLQEVLRVLGDDGYLEFRTDDREYFDDVLSLAKDNACARATYTINTKQSITSKYEARWLAQDKDIFTITITPKARPSKVDSRESWQKCAFGFDKKLVKSTLAKVSTQDVLQPNQKHREIFAYLWEKRCFEQGFLCVQDVYVSATRDRVAFLVHFGDFQYPCTRLIVFESNSVDGYVGQYLPEPPLQNPANMQAHELFTTILESI</sequence>
<gene>
    <name evidence="7 8" type="primary">trmB</name>
    <name evidence="8" type="ORF">NCTC12410_00925</name>
</gene>
<dbReference type="Gene3D" id="3.40.50.150">
    <property type="entry name" value="Vaccinia Virus protein VP39"/>
    <property type="match status" value="1"/>
</dbReference>
<dbReference type="AlphaFoldDB" id="A0A377J5N7"/>
<evidence type="ECO:0000256" key="6">
    <source>
        <dbReference type="ARBA" id="ARBA00022694"/>
    </source>
</evidence>
<evidence type="ECO:0000256" key="5">
    <source>
        <dbReference type="ARBA" id="ARBA00022691"/>
    </source>
</evidence>
<dbReference type="PROSITE" id="PS51625">
    <property type="entry name" value="SAM_MT_TRMB"/>
    <property type="match status" value="1"/>
</dbReference>
<comment type="caution">
    <text evidence="7">Lacks conserved residue(s) required for the propagation of feature annotation.</text>
</comment>
<feature type="binding site" evidence="7">
    <location>
        <position position="161"/>
    </location>
    <ligand>
        <name>S-adenosyl-L-methionine</name>
        <dbReference type="ChEBI" id="CHEBI:59789"/>
    </ligand>
</feature>
<dbReference type="InterPro" id="IPR055361">
    <property type="entry name" value="tRNA_methyltr_TrmB_bact"/>
</dbReference>
<dbReference type="OrthoDB" id="9802090at2"/>
<keyword evidence="4 7" id="KW-0808">Transferase</keyword>
<dbReference type="CDD" id="cd02440">
    <property type="entry name" value="AdoMet_MTases"/>
    <property type="match status" value="1"/>
</dbReference>
<dbReference type="PANTHER" id="PTHR23417">
    <property type="entry name" value="3-DEOXY-D-MANNO-OCTULOSONIC-ACID TRANSFERASE/TRNA GUANINE-N 7 - -METHYLTRANSFERASE"/>
    <property type="match status" value="1"/>
</dbReference>
<feature type="binding site" evidence="7">
    <location>
        <position position="136"/>
    </location>
    <ligand>
        <name>S-adenosyl-L-methionine</name>
        <dbReference type="ChEBI" id="CHEBI:59789"/>
    </ligand>
</feature>
<evidence type="ECO:0000256" key="4">
    <source>
        <dbReference type="ARBA" id="ARBA00022679"/>
    </source>
</evidence>
<evidence type="ECO:0000256" key="2">
    <source>
        <dbReference type="ARBA" id="ARBA00003015"/>
    </source>
</evidence>
<feature type="binding site" evidence="7">
    <location>
        <position position="244"/>
    </location>
    <ligand>
        <name>substrate</name>
    </ligand>
</feature>
<dbReference type="HAMAP" id="MF_01057">
    <property type="entry name" value="tRNA_methyltr_TrmB"/>
    <property type="match status" value="1"/>
</dbReference>